<dbReference type="KEGG" id="gtt:GUITHDRAFT_64386"/>
<dbReference type="EnsemblProtists" id="EKX53454">
    <property type="protein sequence ID" value="EKX53454"/>
    <property type="gene ID" value="GUITHDRAFT_64386"/>
</dbReference>
<dbReference type="InterPro" id="IPR028979">
    <property type="entry name" value="Ser_kin/Pase_Hpr-like_N_sf"/>
</dbReference>
<dbReference type="PaxDb" id="55529-EKX53454"/>
<proteinExistence type="predicted"/>
<comment type="subcellular location">
    <subcellularLocation>
        <location evidence="1">Plastid</location>
        <location evidence="1">Chloroplast</location>
    </subcellularLocation>
</comment>
<dbReference type="InterPro" id="IPR027417">
    <property type="entry name" value="P-loop_NTPase"/>
</dbReference>
<dbReference type="Proteomes" id="UP000011087">
    <property type="component" value="Unassembled WGS sequence"/>
</dbReference>
<dbReference type="GO" id="GO:0009507">
    <property type="term" value="C:chloroplast"/>
    <property type="evidence" value="ECO:0007669"/>
    <property type="project" value="UniProtKB-SubCell"/>
</dbReference>
<dbReference type="Gene3D" id="3.40.50.300">
    <property type="entry name" value="P-loop containing nucleotide triphosphate hydrolases"/>
    <property type="match status" value="1"/>
</dbReference>
<accession>L1JYP0</accession>
<dbReference type="Gene3D" id="3.40.1390.20">
    <property type="entry name" value="HprK N-terminal domain-like"/>
    <property type="match status" value="1"/>
</dbReference>
<name>L1JYP0_GUITC</name>
<dbReference type="STRING" id="905079.L1JYP0"/>
<dbReference type="CDD" id="cd03109">
    <property type="entry name" value="DTBS"/>
    <property type="match status" value="1"/>
</dbReference>
<evidence type="ECO:0000313" key="4">
    <source>
        <dbReference type="EnsemblProtists" id="EKX53454"/>
    </source>
</evidence>
<dbReference type="PANTHER" id="PTHR21343:SF8">
    <property type="entry name" value="DRTGG DOMAIN-CONTAINING PROTEIN"/>
    <property type="match status" value="1"/>
</dbReference>
<dbReference type="PANTHER" id="PTHR21343">
    <property type="entry name" value="DETHIOBIOTIN SYNTHETASE"/>
    <property type="match status" value="1"/>
</dbReference>
<dbReference type="AlphaFoldDB" id="L1JYP0"/>
<protein>
    <recommendedName>
        <fullName evidence="6">DRTGG domain-containing protein</fullName>
    </recommendedName>
</protein>
<dbReference type="RefSeq" id="XP_005840434.1">
    <property type="nucleotide sequence ID" value="XM_005840377.1"/>
</dbReference>
<dbReference type="OMA" id="WIMANAE"/>
<gene>
    <name evidence="3" type="ORF">GUITHDRAFT_64386</name>
</gene>
<keyword evidence="2" id="KW-0315">Glutamine amidotransferase</keyword>
<reference evidence="3 5" key="1">
    <citation type="journal article" date="2012" name="Nature">
        <title>Algal genomes reveal evolutionary mosaicism and the fate of nucleomorphs.</title>
        <authorList>
            <consortium name="DOE Joint Genome Institute"/>
            <person name="Curtis B.A."/>
            <person name="Tanifuji G."/>
            <person name="Burki F."/>
            <person name="Gruber A."/>
            <person name="Irimia M."/>
            <person name="Maruyama S."/>
            <person name="Arias M.C."/>
            <person name="Ball S.G."/>
            <person name="Gile G.H."/>
            <person name="Hirakawa Y."/>
            <person name="Hopkins J.F."/>
            <person name="Kuo A."/>
            <person name="Rensing S.A."/>
            <person name="Schmutz J."/>
            <person name="Symeonidi A."/>
            <person name="Elias M."/>
            <person name="Eveleigh R.J."/>
            <person name="Herman E.K."/>
            <person name="Klute M.J."/>
            <person name="Nakayama T."/>
            <person name="Obornik M."/>
            <person name="Reyes-Prieto A."/>
            <person name="Armbrust E.V."/>
            <person name="Aves S.J."/>
            <person name="Beiko R.G."/>
            <person name="Coutinho P."/>
            <person name="Dacks J.B."/>
            <person name="Durnford D.G."/>
            <person name="Fast N.M."/>
            <person name="Green B.R."/>
            <person name="Grisdale C.J."/>
            <person name="Hempel F."/>
            <person name="Henrissat B."/>
            <person name="Hoppner M.P."/>
            <person name="Ishida K."/>
            <person name="Kim E."/>
            <person name="Koreny L."/>
            <person name="Kroth P.G."/>
            <person name="Liu Y."/>
            <person name="Malik S.B."/>
            <person name="Maier U.G."/>
            <person name="McRose D."/>
            <person name="Mock T."/>
            <person name="Neilson J.A."/>
            <person name="Onodera N.T."/>
            <person name="Poole A.M."/>
            <person name="Pritham E.J."/>
            <person name="Richards T.A."/>
            <person name="Rocap G."/>
            <person name="Roy S.W."/>
            <person name="Sarai C."/>
            <person name="Schaack S."/>
            <person name="Shirato S."/>
            <person name="Slamovits C.H."/>
            <person name="Spencer D.F."/>
            <person name="Suzuki S."/>
            <person name="Worden A.Z."/>
            <person name="Zauner S."/>
            <person name="Barry K."/>
            <person name="Bell C."/>
            <person name="Bharti A.K."/>
            <person name="Crow J.A."/>
            <person name="Grimwood J."/>
            <person name="Kramer R."/>
            <person name="Lindquist E."/>
            <person name="Lucas S."/>
            <person name="Salamov A."/>
            <person name="McFadden G.I."/>
            <person name="Lane C.E."/>
            <person name="Keeling P.J."/>
            <person name="Gray M.W."/>
            <person name="Grigoriev I.V."/>
            <person name="Archibald J.M."/>
        </authorList>
    </citation>
    <scope>NUCLEOTIDE SEQUENCE</scope>
    <source>
        <strain evidence="3 5">CCMP2712</strain>
    </source>
</reference>
<dbReference type="EMBL" id="JH992970">
    <property type="protein sequence ID" value="EKX53454.1"/>
    <property type="molecule type" value="Genomic_DNA"/>
</dbReference>
<dbReference type="GeneID" id="17309892"/>
<dbReference type="HOGENOM" id="CLU_040984_1_0_1"/>
<keyword evidence="5" id="KW-1185">Reference proteome</keyword>
<evidence type="ECO:0000313" key="5">
    <source>
        <dbReference type="Proteomes" id="UP000011087"/>
    </source>
</evidence>
<evidence type="ECO:0008006" key="6">
    <source>
        <dbReference type="Google" id="ProtNLM"/>
    </source>
</evidence>
<reference evidence="5" key="2">
    <citation type="submission" date="2012-11" db="EMBL/GenBank/DDBJ databases">
        <authorList>
            <person name="Kuo A."/>
            <person name="Curtis B.A."/>
            <person name="Tanifuji G."/>
            <person name="Burki F."/>
            <person name="Gruber A."/>
            <person name="Irimia M."/>
            <person name="Maruyama S."/>
            <person name="Arias M.C."/>
            <person name="Ball S.G."/>
            <person name="Gile G.H."/>
            <person name="Hirakawa Y."/>
            <person name="Hopkins J.F."/>
            <person name="Rensing S.A."/>
            <person name="Schmutz J."/>
            <person name="Symeonidi A."/>
            <person name="Elias M."/>
            <person name="Eveleigh R.J."/>
            <person name="Herman E.K."/>
            <person name="Klute M.J."/>
            <person name="Nakayama T."/>
            <person name="Obornik M."/>
            <person name="Reyes-Prieto A."/>
            <person name="Armbrust E.V."/>
            <person name="Aves S.J."/>
            <person name="Beiko R.G."/>
            <person name="Coutinho P."/>
            <person name="Dacks J.B."/>
            <person name="Durnford D.G."/>
            <person name="Fast N.M."/>
            <person name="Green B.R."/>
            <person name="Grisdale C."/>
            <person name="Hempe F."/>
            <person name="Henrissat B."/>
            <person name="Hoppner M.P."/>
            <person name="Ishida K.-I."/>
            <person name="Kim E."/>
            <person name="Koreny L."/>
            <person name="Kroth P.G."/>
            <person name="Liu Y."/>
            <person name="Malik S.-B."/>
            <person name="Maier U.G."/>
            <person name="McRose D."/>
            <person name="Mock T."/>
            <person name="Neilson J.A."/>
            <person name="Onodera N.T."/>
            <person name="Poole A.M."/>
            <person name="Pritham E.J."/>
            <person name="Richards T.A."/>
            <person name="Rocap G."/>
            <person name="Roy S.W."/>
            <person name="Sarai C."/>
            <person name="Schaack S."/>
            <person name="Shirato S."/>
            <person name="Slamovits C.H."/>
            <person name="Spencer D.F."/>
            <person name="Suzuki S."/>
            <person name="Worden A.Z."/>
            <person name="Zauner S."/>
            <person name="Barry K."/>
            <person name="Bell C."/>
            <person name="Bharti A.K."/>
            <person name="Crow J.A."/>
            <person name="Grimwood J."/>
            <person name="Kramer R."/>
            <person name="Lindquist E."/>
            <person name="Lucas S."/>
            <person name="Salamov A."/>
            <person name="McFadden G.I."/>
            <person name="Lane C.E."/>
            <person name="Keeling P.J."/>
            <person name="Gray M.W."/>
            <person name="Grigoriev I.V."/>
            <person name="Archibald J.M."/>
        </authorList>
    </citation>
    <scope>NUCLEOTIDE SEQUENCE</scope>
    <source>
        <strain evidence="5">CCMP2712</strain>
    </source>
</reference>
<organism evidence="3">
    <name type="scientific">Guillardia theta (strain CCMP2712)</name>
    <name type="common">Cryptophyte</name>
    <dbReference type="NCBI Taxonomy" id="905079"/>
    <lineage>
        <taxon>Eukaryota</taxon>
        <taxon>Cryptophyceae</taxon>
        <taxon>Pyrenomonadales</taxon>
        <taxon>Geminigeraceae</taxon>
        <taxon>Guillardia</taxon>
    </lineage>
</organism>
<dbReference type="Pfam" id="PF13500">
    <property type="entry name" value="AAA_26"/>
    <property type="match status" value="1"/>
</dbReference>
<sequence length="368" mass="40115">MSWKGGSTRAVIQDLFGIHTHTVMLAATGMHVGKTTLSLGVFKGLEKRYGKGRVAYCKPLGQRFKNISLDDGRVVKVDPDVEVLRNYFKLNLSWEHMSPVVFPSGFTRKVIDGEIHTAELLHKIKDAFTSLATSSDFTLVEGSGHMGVGSIVNLNNAQVAGALGLDVVIIAPGGLGSSFDQLALNKSLLEKHGARLRGVIVNKVQPEKFDMVKDYYGRVLSSLWDTPLLGCIPYYEAISKPSMIGFAQLLNSNLVAGEESKHRTFESTRVVLSETDETIHDPVESQLIVTHASRSDVIESIIKNHKNMFISSKGSRDLRGGLVLVGADPPKSHQLRELDECKVPTLWVEKGHAGLGMTILVEGGADVM</sequence>
<reference evidence="4" key="3">
    <citation type="submission" date="2015-06" db="UniProtKB">
        <authorList>
            <consortium name="EnsemblProtists"/>
        </authorList>
    </citation>
    <scope>IDENTIFICATION</scope>
</reference>
<evidence type="ECO:0000256" key="1">
    <source>
        <dbReference type="ARBA" id="ARBA00004229"/>
    </source>
</evidence>
<evidence type="ECO:0000256" key="2">
    <source>
        <dbReference type="ARBA" id="ARBA00022962"/>
    </source>
</evidence>
<evidence type="ECO:0000313" key="3">
    <source>
        <dbReference type="EMBL" id="EKX53454.1"/>
    </source>
</evidence>
<dbReference type="SUPFAM" id="SSF52540">
    <property type="entry name" value="P-loop containing nucleoside triphosphate hydrolases"/>
    <property type="match status" value="1"/>
</dbReference>
<dbReference type="eggNOG" id="ENOG502QUMD">
    <property type="taxonomic scope" value="Eukaryota"/>
</dbReference>
<dbReference type="OrthoDB" id="94233at2759"/>